<evidence type="ECO:0000256" key="5">
    <source>
        <dbReference type="ARBA" id="ARBA00023004"/>
    </source>
</evidence>
<keyword evidence="6" id="KW-0411">Iron-sulfur</keyword>
<dbReference type="InterPro" id="IPR034457">
    <property type="entry name" value="Organic_radical-activating"/>
</dbReference>
<feature type="domain" description="Radical SAM core" evidence="7">
    <location>
        <begin position="21"/>
        <end position="239"/>
    </location>
</feature>
<dbReference type="GO" id="GO:0003824">
    <property type="term" value="F:catalytic activity"/>
    <property type="evidence" value="ECO:0007669"/>
    <property type="project" value="InterPro"/>
</dbReference>
<dbReference type="NCBIfam" id="TIGR02495">
    <property type="entry name" value="NrdG2"/>
    <property type="match status" value="1"/>
</dbReference>
<dbReference type="STRING" id="394221.Mmar10_0306"/>
<name>Q0ASY8_MARMM</name>
<evidence type="ECO:0000256" key="3">
    <source>
        <dbReference type="ARBA" id="ARBA00022691"/>
    </source>
</evidence>
<dbReference type="Proteomes" id="UP000001964">
    <property type="component" value="Chromosome"/>
</dbReference>
<dbReference type="SUPFAM" id="SSF102114">
    <property type="entry name" value="Radical SAM enzymes"/>
    <property type="match status" value="1"/>
</dbReference>
<dbReference type="InterPro" id="IPR007197">
    <property type="entry name" value="rSAM"/>
</dbReference>
<dbReference type="Gene3D" id="3.20.20.70">
    <property type="entry name" value="Aldolase class I"/>
    <property type="match status" value="1"/>
</dbReference>
<keyword evidence="9" id="KW-1185">Reference proteome</keyword>
<dbReference type="EMBL" id="CP000449">
    <property type="protein sequence ID" value="ABI64599.1"/>
    <property type="molecule type" value="Genomic_DNA"/>
</dbReference>
<dbReference type="InterPro" id="IPR012840">
    <property type="entry name" value="NrdG2"/>
</dbReference>
<proteinExistence type="predicted"/>
<dbReference type="InterPro" id="IPR058240">
    <property type="entry name" value="rSAM_sf"/>
</dbReference>
<dbReference type="InterPro" id="IPR013785">
    <property type="entry name" value="Aldolase_TIM"/>
</dbReference>
<evidence type="ECO:0000256" key="6">
    <source>
        <dbReference type="ARBA" id="ARBA00023014"/>
    </source>
</evidence>
<dbReference type="SFLD" id="SFLDG01094">
    <property type="entry name" value="Uncharacterised_Radical_SAM_Su"/>
    <property type="match status" value="1"/>
</dbReference>
<dbReference type="PANTHER" id="PTHR30352:SF13">
    <property type="entry name" value="GLYCYL-RADICAL ENZYME ACTIVATING ENZYME YJJW-RELATED"/>
    <property type="match status" value="1"/>
</dbReference>
<dbReference type="KEGG" id="mmr:Mmar10_0306"/>
<accession>Q0ASY8</accession>
<dbReference type="AlphaFoldDB" id="Q0ASY8"/>
<evidence type="ECO:0000256" key="4">
    <source>
        <dbReference type="ARBA" id="ARBA00022723"/>
    </source>
</evidence>
<evidence type="ECO:0000259" key="7">
    <source>
        <dbReference type="PROSITE" id="PS51918"/>
    </source>
</evidence>
<evidence type="ECO:0000256" key="1">
    <source>
        <dbReference type="ARBA" id="ARBA00001966"/>
    </source>
</evidence>
<dbReference type="eggNOG" id="COG1180">
    <property type="taxonomic scope" value="Bacteria"/>
</dbReference>
<protein>
    <submittedName>
        <fullName evidence="8">Anaerobic ribonucleoside-triphosphate reductase activating protein</fullName>
    </submittedName>
</protein>
<keyword evidence="2" id="KW-0004">4Fe-4S</keyword>
<reference evidence="8 9" key="1">
    <citation type="submission" date="2006-08" db="EMBL/GenBank/DDBJ databases">
        <title>Complete sequence of Maricaulis maris MCS10.</title>
        <authorList>
            <consortium name="US DOE Joint Genome Institute"/>
            <person name="Copeland A."/>
            <person name="Lucas S."/>
            <person name="Lapidus A."/>
            <person name="Barry K."/>
            <person name="Detter J.C."/>
            <person name="Glavina del Rio T."/>
            <person name="Hammon N."/>
            <person name="Israni S."/>
            <person name="Dalin E."/>
            <person name="Tice H."/>
            <person name="Pitluck S."/>
            <person name="Saunders E."/>
            <person name="Brettin T."/>
            <person name="Bruce D."/>
            <person name="Han C."/>
            <person name="Tapia R."/>
            <person name="Gilna P."/>
            <person name="Schmutz J."/>
            <person name="Larimer F."/>
            <person name="Land M."/>
            <person name="Hauser L."/>
            <person name="Kyrpides N."/>
            <person name="Mikhailova N."/>
            <person name="Viollier P."/>
            <person name="Stephens C."/>
            <person name="Richardson P."/>
        </authorList>
    </citation>
    <scope>NUCLEOTIDE SEQUENCE [LARGE SCALE GENOMIC DNA]</scope>
    <source>
        <strain evidence="8 9">MCS10</strain>
    </source>
</reference>
<dbReference type="SFLD" id="SFLDS00029">
    <property type="entry name" value="Radical_SAM"/>
    <property type="match status" value="1"/>
</dbReference>
<dbReference type="GO" id="GO:0046872">
    <property type="term" value="F:metal ion binding"/>
    <property type="evidence" value="ECO:0007669"/>
    <property type="project" value="UniProtKB-KW"/>
</dbReference>
<keyword evidence="3" id="KW-0949">S-adenosyl-L-methionine</keyword>
<evidence type="ECO:0000313" key="8">
    <source>
        <dbReference type="EMBL" id="ABI64599.1"/>
    </source>
</evidence>
<dbReference type="HOGENOM" id="CLU_078147_1_1_5"/>
<sequence length="239" mass="25912">MLPDGLSAIRVGGFQPFTTLDYPGQMAAVVFLQGCPLRCVYCHNPDLLPVHADTEIDGREIAARLKERRGLLQAVVFSGGEPLVQSGLAAAMDHVRSLGFKVGLHTSGISPDRFQRLRDRVDWVGFDIKAPFSGYGGVTGVNQAGRRAEASFAMLAAWGIPYEVRVTIWPSLIDCEAVRQIATEVHRLGCKDFALQECRDPATGEAMGGAAFLDEDLQADLAQRFPGFSVRRASHARAA</sequence>
<evidence type="ECO:0000313" key="9">
    <source>
        <dbReference type="Proteomes" id="UP000001964"/>
    </source>
</evidence>
<organism evidence="8 9">
    <name type="scientific">Maricaulis maris (strain MCS10)</name>
    <name type="common">Caulobacter maris</name>
    <dbReference type="NCBI Taxonomy" id="394221"/>
    <lineage>
        <taxon>Bacteria</taxon>
        <taxon>Pseudomonadati</taxon>
        <taxon>Pseudomonadota</taxon>
        <taxon>Alphaproteobacteria</taxon>
        <taxon>Maricaulales</taxon>
        <taxon>Maricaulaceae</taxon>
        <taxon>Maricaulis</taxon>
    </lineage>
</organism>
<dbReference type="Pfam" id="PF04055">
    <property type="entry name" value="Radical_SAM"/>
    <property type="match status" value="1"/>
</dbReference>
<evidence type="ECO:0000256" key="2">
    <source>
        <dbReference type="ARBA" id="ARBA00022485"/>
    </source>
</evidence>
<dbReference type="PANTHER" id="PTHR30352">
    <property type="entry name" value="PYRUVATE FORMATE-LYASE-ACTIVATING ENZYME"/>
    <property type="match status" value="1"/>
</dbReference>
<dbReference type="PROSITE" id="PS51918">
    <property type="entry name" value="RADICAL_SAM"/>
    <property type="match status" value="1"/>
</dbReference>
<gene>
    <name evidence="8" type="ordered locus">Mmar10_0306</name>
</gene>
<comment type="cofactor">
    <cofactor evidence="1">
        <name>[4Fe-4S] cluster</name>
        <dbReference type="ChEBI" id="CHEBI:49883"/>
    </cofactor>
</comment>
<dbReference type="CDD" id="cd01335">
    <property type="entry name" value="Radical_SAM"/>
    <property type="match status" value="1"/>
</dbReference>
<dbReference type="GO" id="GO:0051539">
    <property type="term" value="F:4 iron, 4 sulfur cluster binding"/>
    <property type="evidence" value="ECO:0007669"/>
    <property type="project" value="UniProtKB-KW"/>
</dbReference>
<keyword evidence="5" id="KW-0408">Iron</keyword>
<keyword evidence="4" id="KW-0479">Metal-binding</keyword>